<name>A0A6G4WZY8_9ACTN</name>
<dbReference type="GO" id="GO:0003677">
    <property type="term" value="F:DNA binding"/>
    <property type="evidence" value="ECO:0007669"/>
    <property type="project" value="UniProtKB-UniRule"/>
</dbReference>
<gene>
    <name evidence="6" type="ORF">G5C65_17955</name>
</gene>
<sequence length="199" mass="22248">MSSDAVAFNGISKAREKVLEAAYALFSRRGIRDVGVDEIVSRSGVAKATLYRHFPSKDALVLAFLRRREELWTLGMVESGARSRAATPEGRLLAIFDVFDDWFHDEDFDACTFVNVLLEMRWDHPLGRASIEHLANIRALVRRMADEAGLESPEEFARSWHMLMKGAVIAAAEGDRHAAVRARDMARDLIARHRGPGGD</sequence>
<evidence type="ECO:0000313" key="7">
    <source>
        <dbReference type="Proteomes" id="UP000477722"/>
    </source>
</evidence>
<feature type="DNA-binding region" description="H-T-H motif" evidence="4">
    <location>
        <begin position="35"/>
        <end position="54"/>
    </location>
</feature>
<protein>
    <submittedName>
        <fullName evidence="6">TetR/AcrR family transcriptional regulator</fullName>
    </submittedName>
</protein>
<dbReference type="RefSeq" id="WP_165299870.1">
    <property type="nucleotide sequence ID" value="NZ_JAAKZZ010000175.1"/>
</dbReference>
<evidence type="ECO:0000256" key="4">
    <source>
        <dbReference type="PROSITE-ProRule" id="PRU00335"/>
    </source>
</evidence>
<keyword evidence="7" id="KW-1185">Reference proteome</keyword>
<dbReference type="SUPFAM" id="SSF48498">
    <property type="entry name" value="Tetracyclin repressor-like, C-terminal domain"/>
    <property type="match status" value="1"/>
</dbReference>
<dbReference type="Pfam" id="PF00440">
    <property type="entry name" value="TetR_N"/>
    <property type="match status" value="1"/>
</dbReference>
<evidence type="ECO:0000256" key="1">
    <source>
        <dbReference type="ARBA" id="ARBA00023015"/>
    </source>
</evidence>
<dbReference type="PANTHER" id="PTHR47506:SF1">
    <property type="entry name" value="HTH-TYPE TRANSCRIPTIONAL REGULATOR YJDC"/>
    <property type="match status" value="1"/>
</dbReference>
<dbReference type="InterPro" id="IPR001647">
    <property type="entry name" value="HTH_TetR"/>
</dbReference>
<dbReference type="Proteomes" id="UP000477722">
    <property type="component" value="Unassembled WGS sequence"/>
</dbReference>
<organism evidence="6 7">
    <name type="scientific">Streptomyces boncukensis</name>
    <dbReference type="NCBI Taxonomy" id="2711219"/>
    <lineage>
        <taxon>Bacteria</taxon>
        <taxon>Bacillati</taxon>
        <taxon>Actinomycetota</taxon>
        <taxon>Actinomycetes</taxon>
        <taxon>Kitasatosporales</taxon>
        <taxon>Streptomycetaceae</taxon>
        <taxon>Streptomyces</taxon>
    </lineage>
</organism>
<dbReference type="PROSITE" id="PS50977">
    <property type="entry name" value="HTH_TETR_2"/>
    <property type="match status" value="1"/>
</dbReference>
<keyword evidence="1" id="KW-0805">Transcription regulation</keyword>
<comment type="caution">
    <text evidence="6">The sequence shown here is derived from an EMBL/GenBank/DDBJ whole genome shotgun (WGS) entry which is preliminary data.</text>
</comment>
<dbReference type="EMBL" id="JAAKZZ010000175">
    <property type="protein sequence ID" value="NGO70200.1"/>
    <property type="molecule type" value="Genomic_DNA"/>
</dbReference>
<evidence type="ECO:0000313" key="6">
    <source>
        <dbReference type="EMBL" id="NGO70200.1"/>
    </source>
</evidence>
<feature type="domain" description="HTH tetR-type" evidence="5">
    <location>
        <begin position="12"/>
        <end position="72"/>
    </location>
</feature>
<dbReference type="InterPro" id="IPR036271">
    <property type="entry name" value="Tet_transcr_reg_TetR-rel_C_sf"/>
</dbReference>
<dbReference type="InterPro" id="IPR009057">
    <property type="entry name" value="Homeodomain-like_sf"/>
</dbReference>
<dbReference type="PANTHER" id="PTHR47506">
    <property type="entry name" value="TRANSCRIPTIONAL REGULATORY PROTEIN"/>
    <property type="match status" value="1"/>
</dbReference>
<evidence type="ECO:0000259" key="5">
    <source>
        <dbReference type="PROSITE" id="PS50977"/>
    </source>
</evidence>
<reference evidence="6 7" key="1">
    <citation type="submission" date="2020-02" db="EMBL/GenBank/DDBJ databases">
        <title>Whole-genome analyses of novel actinobacteria.</title>
        <authorList>
            <person name="Sahin N."/>
            <person name="Tatar D."/>
        </authorList>
    </citation>
    <scope>NUCLEOTIDE SEQUENCE [LARGE SCALE GENOMIC DNA]</scope>
    <source>
        <strain evidence="6 7">SB3404</strain>
    </source>
</reference>
<dbReference type="SUPFAM" id="SSF46689">
    <property type="entry name" value="Homeodomain-like"/>
    <property type="match status" value="1"/>
</dbReference>
<keyword evidence="3" id="KW-0804">Transcription</keyword>
<evidence type="ECO:0000256" key="2">
    <source>
        <dbReference type="ARBA" id="ARBA00023125"/>
    </source>
</evidence>
<dbReference type="PRINTS" id="PR00455">
    <property type="entry name" value="HTHTETR"/>
</dbReference>
<proteinExistence type="predicted"/>
<accession>A0A6G4WZY8</accession>
<evidence type="ECO:0000256" key="3">
    <source>
        <dbReference type="ARBA" id="ARBA00023163"/>
    </source>
</evidence>
<keyword evidence="2 4" id="KW-0238">DNA-binding</keyword>
<dbReference type="AlphaFoldDB" id="A0A6G4WZY8"/>
<dbReference type="Gene3D" id="1.10.357.10">
    <property type="entry name" value="Tetracycline Repressor, domain 2"/>
    <property type="match status" value="1"/>
</dbReference>